<keyword evidence="6" id="KW-1185">Reference proteome</keyword>
<comment type="function">
    <text evidence="4">Produces ATP from ADP in the presence of a proton gradient across the membrane.</text>
</comment>
<dbReference type="EMBL" id="FUYN01000007">
    <property type="protein sequence ID" value="SKB67421.1"/>
    <property type="molecule type" value="Genomic_DNA"/>
</dbReference>
<sequence>MSQEFTPTKANLLKSKDALDFSKKGFSLLDKKRTVLIREVMGLVEKANEIQKLVEEKFEEGYRALQVVNMTIGINNVQEIALSIPKDETFEILYRSIMGLEVPTVEYEKKEDHPTYSFYRTNPAMDIAAKKFLEIKYLIYELAEIENAVYKIAMEIKKTGKRANALDKIQIPRYEEAVKYIQDVLEEKEREDFFRLKKVKDRF</sequence>
<dbReference type="GO" id="GO:0046933">
    <property type="term" value="F:proton-transporting ATP synthase activity, rotational mechanism"/>
    <property type="evidence" value="ECO:0007669"/>
    <property type="project" value="UniProtKB-UniRule"/>
</dbReference>
<name>A0A1T5D752_9FIRM</name>
<dbReference type="OrthoDB" id="9781718at2"/>
<dbReference type="GO" id="GO:0005524">
    <property type="term" value="F:ATP binding"/>
    <property type="evidence" value="ECO:0007669"/>
    <property type="project" value="UniProtKB-UniRule"/>
</dbReference>
<dbReference type="Proteomes" id="UP000243406">
    <property type="component" value="Unassembled WGS sequence"/>
</dbReference>
<dbReference type="Pfam" id="PF01813">
    <property type="entry name" value="ATP-synt_D"/>
    <property type="match status" value="1"/>
</dbReference>
<dbReference type="AlphaFoldDB" id="A0A1T5D752"/>
<reference evidence="6" key="1">
    <citation type="submission" date="2017-02" db="EMBL/GenBank/DDBJ databases">
        <authorList>
            <person name="Varghese N."/>
            <person name="Submissions S."/>
        </authorList>
    </citation>
    <scope>NUCLEOTIDE SEQUENCE [LARGE SCALE GENOMIC DNA]</scope>
    <source>
        <strain evidence="6">ATCC 35199</strain>
    </source>
</reference>
<evidence type="ECO:0000313" key="6">
    <source>
        <dbReference type="Proteomes" id="UP000243406"/>
    </source>
</evidence>
<evidence type="ECO:0000313" key="5">
    <source>
        <dbReference type="EMBL" id="SKB67421.1"/>
    </source>
</evidence>
<accession>A0A1T5D752</accession>
<dbReference type="InterPro" id="IPR002699">
    <property type="entry name" value="V_ATPase_D"/>
</dbReference>
<proteinExistence type="inferred from homology"/>
<protein>
    <recommendedName>
        <fullName evidence="4">V-type ATP synthase subunit D</fullName>
    </recommendedName>
    <alternativeName>
        <fullName evidence="4">V-ATPase subunit D</fullName>
    </alternativeName>
</protein>
<keyword evidence="2 4" id="KW-0813">Transport</keyword>
<keyword evidence="4" id="KW-0375">Hydrogen ion transport</keyword>
<dbReference type="RefSeq" id="WP_013362522.1">
    <property type="nucleotide sequence ID" value="NZ_DAMBHZ010000008.1"/>
</dbReference>
<keyword evidence="4" id="KW-0066">ATP synthesis</keyword>
<dbReference type="HAMAP" id="MF_00271">
    <property type="entry name" value="ATP_synth_D_arch"/>
    <property type="match status" value="1"/>
</dbReference>
<keyword evidence="3 4" id="KW-0406">Ion transport</keyword>
<evidence type="ECO:0000256" key="1">
    <source>
        <dbReference type="ARBA" id="ARBA00005850"/>
    </source>
</evidence>
<comment type="similarity">
    <text evidence="1 4">Belongs to the V-ATPase D subunit family.</text>
</comment>
<dbReference type="GO" id="GO:0042777">
    <property type="term" value="P:proton motive force-driven plasma membrane ATP synthesis"/>
    <property type="evidence" value="ECO:0007669"/>
    <property type="project" value="UniProtKB-UniRule"/>
</dbReference>
<dbReference type="GO" id="GO:0046961">
    <property type="term" value="F:proton-transporting ATPase activity, rotational mechanism"/>
    <property type="evidence" value="ECO:0007669"/>
    <property type="project" value="InterPro"/>
</dbReference>
<evidence type="ECO:0000256" key="3">
    <source>
        <dbReference type="ARBA" id="ARBA00023065"/>
    </source>
</evidence>
<gene>
    <name evidence="4" type="primary">atpD</name>
    <name evidence="5" type="ORF">SAMN02745120_2606</name>
</gene>
<dbReference type="NCBIfam" id="TIGR00309">
    <property type="entry name" value="V_ATPase_subD"/>
    <property type="match status" value="1"/>
</dbReference>
<evidence type="ECO:0000256" key="4">
    <source>
        <dbReference type="HAMAP-Rule" id="MF_00271"/>
    </source>
</evidence>
<organism evidence="5 6">
    <name type="scientific">Acetoanaerobium noterae</name>
    <dbReference type="NCBI Taxonomy" id="745369"/>
    <lineage>
        <taxon>Bacteria</taxon>
        <taxon>Bacillati</taxon>
        <taxon>Bacillota</taxon>
        <taxon>Clostridia</taxon>
        <taxon>Peptostreptococcales</taxon>
        <taxon>Filifactoraceae</taxon>
        <taxon>Acetoanaerobium</taxon>
    </lineage>
</organism>
<dbReference type="Gene3D" id="1.10.287.3240">
    <property type="match status" value="1"/>
</dbReference>
<dbReference type="PANTHER" id="PTHR11671">
    <property type="entry name" value="V-TYPE ATP SYNTHASE SUBUNIT D"/>
    <property type="match status" value="1"/>
</dbReference>
<evidence type="ECO:0000256" key="2">
    <source>
        <dbReference type="ARBA" id="ARBA00022448"/>
    </source>
</evidence>